<accession>A0A949T0G2</accession>
<dbReference type="Proteomes" id="UP001196379">
    <property type="component" value="Unassembled WGS sequence"/>
</dbReference>
<keyword evidence="1" id="KW-0472">Membrane</keyword>
<organism evidence="3 4">
    <name type="scientific">Ursidibacter maritimus</name>
    <dbReference type="NCBI Taxonomy" id="1331689"/>
    <lineage>
        <taxon>Bacteria</taxon>
        <taxon>Pseudomonadati</taxon>
        <taxon>Pseudomonadota</taxon>
        <taxon>Gammaproteobacteria</taxon>
        <taxon>Pasteurellales</taxon>
        <taxon>Pasteurellaceae</taxon>
        <taxon>Ursidibacter</taxon>
    </lineage>
</organism>
<dbReference type="GeneID" id="65548505"/>
<comment type="caution">
    <text evidence="3">The sequence shown here is derived from an EMBL/GenBank/DDBJ whole genome shotgun (WGS) entry which is preliminary data.</text>
</comment>
<reference evidence="3 5" key="1">
    <citation type="journal article" date="2021" name="Mol. Ecol.">
        <title>Polar bear-adapted Ursidibacter maritimus are remarkably conserved after generations in captivity.</title>
        <authorList>
            <person name="Espinosa-Gongora C."/>
            <person name="Hansen M.J."/>
            <person name="Bertelsen M.F."/>
            <person name="Bojesen A.M."/>
        </authorList>
    </citation>
    <scope>NUCLEOTIDE SEQUENCE</scope>
    <source>
        <strain evidence="3">Pb43105x</strain>
        <strain evidence="2 5">Pb43106</strain>
    </source>
</reference>
<dbReference type="Proteomes" id="UP000732858">
    <property type="component" value="Unassembled WGS sequence"/>
</dbReference>
<dbReference type="AlphaFoldDB" id="A0A949T0G2"/>
<evidence type="ECO:0000256" key="1">
    <source>
        <dbReference type="SAM" id="Phobius"/>
    </source>
</evidence>
<evidence type="ECO:0000313" key="3">
    <source>
        <dbReference type="EMBL" id="MBV6546446.1"/>
    </source>
</evidence>
<evidence type="ECO:0000313" key="2">
    <source>
        <dbReference type="EMBL" id="MBV6530912.1"/>
    </source>
</evidence>
<proteinExistence type="predicted"/>
<keyword evidence="1" id="KW-0812">Transmembrane</keyword>
<sequence>MLDTKNCPYCLSQVPRLASVCSNCGAEHANVDVDGVKRKWEILKDRYQKYNYAWLVLLLVGTPLCLTLIWIPFQISIILYLSPKYKALKEEVSKYEEYATHPGELWIRKTRT</sequence>
<protein>
    <submittedName>
        <fullName evidence="3">Uncharacterized protein</fullName>
    </submittedName>
</protein>
<evidence type="ECO:0000313" key="5">
    <source>
        <dbReference type="Proteomes" id="UP001196379"/>
    </source>
</evidence>
<dbReference type="EMBL" id="JABUMC010000006">
    <property type="protein sequence ID" value="MBV6546446.1"/>
    <property type="molecule type" value="Genomic_DNA"/>
</dbReference>
<keyword evidence="5" id="KW-1185">Reference proteome</keyword>
<name>A0A949T0G2_9PAST</name>
<dbReference type="OrthoDB" id="9810350at2"/>
<gene>
    <name evidence="2" type="ORF">HT657_01910</name>
    <name evidence="3" type="ORF">HT672_03945</name>
</gene>
<feature type="transmembrane region" description="Helical" evidence="1">
    <location>
        <begin position="52"/>
        <end position="81"/>
    </location>
</feature>
<dbReference type="EMBL" id="JABULY010000001">
    <property type="protein sequence ID" value="MBV6530912.1"/>
    <property type="molecule type" value="Genomic_DNA"/>
</dbReference>
<evidence type="ECO:0000313" key="4">
    <source>
        <dbReference type="Proteomes" id="UP000732858"/>
    </source>
</evidence>
<dbReference type="RefSeq" id="WP_157402682.1">
    <property type="nucleotide sequence ID" value="NZ_JABULY010000001.1"/>
</dbReference>
<keyword evidence="1" id="KW-1133">Transmembrane helix</keyword>